<keyword evidence="8" id="KW-1003">Cell membrane</keyword>
<dbReference type="SUPFAM" id="SSF47928">
    <property type="entry name" value="N-terminal domain of the delta subunit of the F1F0-ATP synthase"/>
    <property type="match status" value="1"/>
</dbReference>
<evidence type="ECO:0000256" key="5">
    <source>
        <dbReference type="ARBA" id="ARBA00023136"/>
    </source>
</evidence>
<dbReference type="EMBL" id="QXVO01000034">
    <property type="protein sequence ID" value="RIO44011.1"/>
    <property type="molecule type" value="Genomic_DNA"/>
</dbReference>
<dbReference type="HAMAP" id="MF_01416">
    <property type="entry name" value="ATP_synth_delta_bact"/>
    <property type="match status" value="1"/>
</dbReference>
<dbReference type="InterPro" id="IPR026015">
    <property type="entry name" value="ATP_synth_OSCP/delta_N_sf"/>
</dbReference>
<dbReference type="STRING" id="1284.SHYC_03750"/>
<name>A0A0A8HPF7_STAHY</name>
<dbReference type="HOGENOM" id="CLU_085114_4_1_9"/>
<evidence type="ECO:0000256" key="7">
    <source>
        <dbReference type="ARBA" id="ARBA00023310"/>
    </source>
</evidence>
<dbReference type="AlphaFoldDB" id="A0A0A8HPF7"/>
<sequence length="179" mass="19969">MAQVAQKYAQALFDVAIKAEVLSEIYHDFTEINTSIQSEGSKLHVIDLEPKLTLDERQSLVSNVFNGVHPYLMNTLKIMASHRNLSLLGDVFKAFEKHYNEFHGLDDAFIVSARPLSEAEVEHIKEALVQRTGLKDLKVQTSVDTSLIGGVKVKIGTKVYDGSVQNDLEQLARKFSSAH</sequence>
<evidence type="ECO:0000256" key="1">
    <source>
        <dbReference type="ARBA" id="ARBA00004370"/>
    </source>
</evidence>
<dbReference type="Pfam" id="PF00213">
    <property type="entry name" value="OSCP"/>
    <property type="match status" value="1"/>
</dbReference>
<dbReference type="NCBIfam" id="TIGR01145">
    <property type="entry name" value="ATP_synt_delta"/>
    <property type="match status" value="1"/>
</dbReference>
<evidence type="ECO:0000256" key="6">
    <source>
        <dbReference type="ARBA" id="ARBA00023196"/>
    </source>
</evidence>
<dbReference type="GO" id="GO:0005886">
    <property type="term" value="C:plasma membrane"/>
    <property type="evidence" value="ECO:0007669"/>
    <property type="project" value="UniProtKB-SubCell"/>
</dbReference>
<evidence type="ECO:0000313" key="9">
    <source>
        <dbReference type="EMBL" id="RIO44011.1"/>
    </source>
</evidence>
<comment type="similarity">
    <text evidence="8">Belongs to the ATPase delta chain family.</text>
</comment>
<dbReference type="PANTHER" id="PTHR11910">
    <property type="entry name" value="ATP SYNTHASE DELTA CHAIN"/>
    <property type="match status" value="1"/>
</dbReference>
<dbReference type="GO" id="GO:0046933">
    <property type="term" value="F:proton-transporting ATP synthase activity, rotational mechanism"/>
    <property type="evidence" value="ECO:0007669"/>
    <property type="project" value="UniProtKB-UniRule"/>
</dbReference>
<dbReference type="Gene3D" id="1.10.520.20">
    <property type="entry name" value="N-terminal domain of the delta subunit of the F1F0-ATP synthase"/>
    <property type="match status" value="1"/>
</dbReference>
<keyword evidence="6 8" id="KW-0139">CF(1)</keyword>
<proteinExistence type="inferred from homology"/>
<keyword evidence="7 8" id="KW-0066">ATP synthesis</keyword>
<dbReference type="PROSITE" id="PS00389">
    <property type="entry name" value="ATPASE_DELTA"/>
    <property type="match status" value="1"/>
</dbReference>
<comment type="subcellular location">
    <subcellularLocation>
        <location evidence="8">Cell membrane</location>
        <topology evidence="8">Peripheral membrane protein</topology>
    </subcellularLocation>
    <subcellularLocation>
        <location evidence="1">Membrane</location>
    </subcellularLocation>
</comment>
<keyword evidence="2 8" id="KW-0813">Transport</keyword>
<organism evidence="9 10">
    <name type="scientific">Staphylococcus hyicus</name>
    <dbReference type="NCBI Taxonomy" id="1284"/>
    <lineage>
        <taxon>Bacteria</taxon>
        <taxon>Bacillati</taxon>
        <taxon>Bacillota</taxon>
        <taxon>Bacilli</taxon>
        <taxon>Bacillales</taxon>
        <taxon>Staphylococcaceae</taxon>
        <taxon>Staphylococcus</taxon>
    </lineage>
</organism>
<evidence type="ECO:0000256" key="8">
    <source>
        <dbReference type="HAMAP-Rule" id="MF_01416"/>
    </source>
</evidence>
<comment type="function">
    <text evidence="8">F(1)F(0) ATP synthase produces ATP from ADP in the presence of a proton or sodium gradient. F-type ATPases consist of two structural domains, F(1) containing the extramembraneous catalytic core and F(0) containing the membrane proton channel, linked together by a central stalk and a peripheral stalk. During catalysis, ATP synthesis in the catalytic domain of F(1) is coupled via a rotary mechanism of the central stalk subunits to proton translocation.</text>
</comment>
<comment type="function">
    <text evidence="8">This protein is part of the stalk that links CF(0) to CF(1). It either transmits conformational changes from CF(0) to CF(1) or is implicated in proton conduction.</text>
</comment>
<dbReference type="GO" id="GO:0045259">
    <property type="term" value="C:proton-transporting ATP synthase complex"/>
    <property type="evidence" value="ECO:0007669"/>
    <property type="project" value="UniProtKB-KW"/>
</dbReference>
<evidence type="ECO:0000256" key="4">
    <source>
        <dbReference type="ARBA" id="ARBA00023065"/>
    </source>
</evidence>
<dbReference type="RefSeq" id="WP_039644623.1">
    <property type="nucleotide sequence ID" value="NZ_CP008747.1"/>
</dbReference>
<dbReference type="GeneID" id="41072585"/>
<evidence type="ECO:0000256" key="2">
    <source>
        <dbReference type="ARBA" id="ARBA00022448"/>
    </source>
</evidence>
<comment type="caution">
    <text evidence="9">The sequence shown here is derived from an EMBL/GenBank/DDBJ whole genome shotgun (WGS) entry which is preliminary data.</text>
</comment>
<dbReference type="PRINTS" id="PR00125">
    <property type="entry name" value="ATPASEDELTA"/>
</dbReference>
<keyword evidence="3 8" id="KW-0375">Hydrogen ion transport</keyword>
<evidence type="ECO:0000313" key="10">
    <source>
        <dbReference type="Proteomes" id="UP000285625"/>
    </source>
</evidence>
<dbReference type="InterPro" id="IPR000711">
    <property type="entry name" value="ATPase_OSCP/dsu"/>
</dbReference>
<dbReference type="KEGG" id="shu:SHYC_03750"/>
<reference evidence="9 10" key="1">
    <citation type="journal article" date="2016" name="Front. Microbiol.">
        <title>Comprehensive Phylogenetic Analysis of Bovine Non-aureus Staphylococci Species Based on Whole-Genome Sequencing.</title>
        <authorList>
            <person name="Naushad S."/>
            <person name="Barkema H.W."/>
            <person name="Luby C."/>
            <person name="Condas L.A."/>
            <person name="Nobrega D.B."/>
            <person name="Carson D.A."/>
            <person name="De Buck J."/>
        </authorList>
    </citation>
    <scope>NUCLEOTIDE SEQUENCE [LARGE SCALE GENOMIC DNA]</scope>
    <source>
        <strain evidence="9 10">SNUC 5959</strain>
    </source>
</reference>
<evidence type="ECO:0000256" key="3">
    <source>
        <dbReference type="ARBA" id="ARBA00022781"/>
    </source>
</evidence>
<dbReference type="InterPro" id="IPR020781">
    <property type="entry name" value="ATPase_OSCP/d_CS"/>
</dbReference>
<accession>A0A0A8HPF7</accession>
<protein>
    <recommendedName>
        <fullName evidence="8">ATP synthase subunit delta</fullName>
    </recommendedName>
    <alternativeName>
        <fullName evidence="8">ATP synthase F(1) sector subunit delta</fullName>
    </alternativeName>
    <alternativeName>
        <fullName evidence="8">F-type ATPase subunit delta</fullName>
        <shortName evidence="8">F-ATPase subunit delta</shortName>
    </alternativeName>
</protein>
<gene>
    <name evidence="8" type="primary">atpH</name>
    <name evidence="9" type="ORF">BUZ57_09945</name>
</gene>
<keyword evidence="5 8" id="KW-0472">Membrane</keyword>
<dbReference type="Proteomes" id="UP000285625">
    <property type="component" value="Unassembled WGS sequence"/>
</dbReference>
<keyword evidence="4 8" id="KW-0406">Ion transport</keyword>
<dbReference type="NCBIfam" id="NF004399">
    <property type="entry name" value="PRK05758.1-1"/>
    <property type="match status" value="1"/>
</dbReference>